<dbReference type="PANTHER" id="PTHR35258">
    <property type="entry name" value="SPERMATOGENESIS-ASSOCIATED PROTEIN 22"/>
    <property type="match status" value="1"/>
</dbReference>
<dbReference type="GO" id="GO:0007129">
    <property type="term" value="P:homologous chromosome pairing at meiosis"/>
    <property type="evidence" value="ECO:0007669"/>
    <property type="project" value="InterPro"/>
</dbReference>
<feature type="compositionally biased region" description="Polar residues" evidence="1">
    <location>
        <begin position="129"/>
        <end position="153"/>
    </location>
</feature>
<dbReference type="Proteomes" id="UP000242188">
    <property type="component" value="Unassembled WGS sequence"/>
</dbReference>
<evidence type="ECO:0000256" key="1">
    <source>
        <dbReference type="SAM" id="MobiDB-lite"/>
    </source>
</evidence>
<protein>
    <submittedName>
        <fullName evidence="2">Spermatogenesis-associated protein 22</fullName>
    </submittedName>
</protein>
<feature type="compositionally biased region" description="Polar residues" evidence="1">
    <location>
        <begin position="161"/>
        <end position="229"/>
    </location>
</feature>
<sequence>MKKNIPAPIFNHRKRPRQAVIADPQNIDGPGTSIPTNAQQSSHHYQDLMPVHGFDGQICTPSKPKQGYQSYQQQSTRSQQNQQQYQQQNRQQQQQSQHCSYNTNGPSPGRQLQTINKDLQGPNRGVTGGTQVSRTGSALPNSSRQLTGQSGQGWQADRQQRWSSGQASFTNKQVANTGNSQANHHQAPQSPPNIANNMSNSYGQQQNRYSKGNKNYNGQAGSQFMFQADNSGNTSSSRTNTYMNQKPFQTGTHRNQNSFRPGPGGAATVPETDNSREQFQPQGYQRVGSFGDSVSKPSTSSTQKEPKKATQKSENKADKSLHLITSTIQGMKHWSKYKDTINMIFEVYGVVDSAMMQDPSTTGKEFLVKDEQDSIPCVFYEIDRQLPRLTRGHWHRCVGSMDGRSGKLKCVSVRPASVEEKDVSKLSIKSSDTLLWDLTKTIPKP</sequence>
<dbReference type="AlphaFoldDB" id="A0A210Q6G4"/>
<dbReference type="InterPro" id="IPR033536">
    <property type="entry name" value="Spata22"/>
</dbReference>
<dbReference type="STRING" id="6573.A0A210Q6G4"/>
<feature type="compositionally biased region" description="Polar residues" evidence="1">
    <location>
        <begin position="242"/>
        <end position="259"/>
    </location>
</feature>
<feature type="compositionally biased region" description="Basic and acidic residues" evidence="1">
    <location>
        <begin position="304"/>
        <end position="318"/>
    </location>
</feature>
<dbReference type="EMBL" id="NEDP02004827">
    <property type="protein sequence ID" value="OWF44332.1"/>
    <property type="molecule type" value="Genomic_DNA"/>
</dbReference>
<keyword evidence="3" id="KW-1185">Reference proteome</keyword>
<evidence type="ECO:0000313" key="3">
    <source>
        <dbReference type="Proteomes" id="UP000242188"/>
    </source>
</evidence>
<feature type="compositionally biased region" description="Polar residues" evidence="1">
    <location>
        <begin position="33"/>
        <end position="43"/>
    </location>
</feature>
<dbReference type="GO" id="GO:0000711">
    <property type="term" value="P:meiotic DNA repair synthesis"/>
    <property type="evidence" value="ECO:0007669"/>
    <property type="project" value="InterPro"/>
</dbReference>
<evidence type="ECO:0000313" key="2">
    <source>
        <dbReference type="EMBL" id="OWF44332.1"/>
    </source>
</evidence>
<dbReference type="GO" id="GO:0007276">
    <property type="term" value="P:gamete generation"/>
    <property type="evidence" value="ECO:0007669"/>
    <property type="project" value="InterPro"/>
</dbReference>
<gene>
    <name evidence="2" type="ORF">KP79_PYT15863</name>
</gene>
<reference evidence="2 3" key="1">
    <citation type="journal article" date="2017" name="Nat. Ecol. Evol.">
        <title>Scallop genome provides insights into evolution of bilaterian karyotype and development.</title>
        <authorList>
            <person name="Wang S."/>
            <person name="Zhang J."/>
            <person name="Jiao W."/>
            <person name="Li J."/>
            <person name="Xun X."/>
            <person name="Sun Y."/>
            <person name="Guo X."/>
            <person name="Huan P."/>
            <person name="Dong B."/>
            <person name="Zhang L."/>
            <person name="Hu X."/>
            <person name="Sun X."/>
            <person name="Wang J."/>
            <person name="Zhao C."/>
            <person name="Wang Y."/>
            <person name="Wang D."/>
            <person name="Huang X."/>
            <person name="Wang R."/>
            <person name="Lv J."/>
            <person name="Li Y."/>
            <person name="Zhang Z."/>
            <person name="Liu B."/>
            <person name="Lu W."/>
            <person name="Hui Y."/>
            <person name="Liang J."/>
            <person name="Zhou Z."/>
            <person name="Hou R."/>
            <person name="Li X."/>
            <person name="Liu Y."/>
            <person name="Li H."/>
            <person name="Ning X."/>
            <person name="Lin Y."/>
            <person name="Zhao L."/>
            <person name="Xing Q."/>
            <person name="Dou J."/>
            <person name="Li Y."/>
            <person name="Mao J."/>
            <person name="Guo H."/>
            <person name="Dou H."/>
            <person name="Li T."/>
            <person name="Mu C."/>
            <person name="Jiang W."/>
            <person name="Fu Q."/>
            <person name="Fu X."/>
            <person name="Miao Y."/>
            <person name="Liu J."/>
            <person name="Yu Q."/>
            <person name="Li R."/>
            <person name="Liao H."/>
            <person name="Li X."/>
            <person name="Kong Y."/>
            <person name="Jiang Z."/>
            <person name="Chourrout D."/>
            <person name="Li R."/>
            <person name="Bao Z."/>
        </authorList>
    </citation>
    <scope>NUCLEOTIDE SEQUENCE [LARGE SCALE GENOMIC DNA]</scope>
    <source>
        <strain evidence="2 3">PY_sf001</strain>
    </source>
</reference>
<dbReference type="GO" id="GO:0051445">
    <property type="term" value="P:regulation of meiotic cell cycle"/>
    <property type="evidence" value="ECO:0007669"/>
    <property type="project" value="TreeGrafter"/>
</dbReference>
<feature type="compositionally biased region" description="Low complexity" evidence="1">
    <location>
        <begin position="230"/>
        <end position="241"/>
    </location>
</feature>
<organism evidence="2 3">
    <name type="scientific">Mizuhopecten yessoensis</name>
    <name type="common">Japanese scallop</name>
    <name type="synonym">Patinopecten yessoensis</name>
    <dbReference type="NCBI Taxonomy" id="6573"/>
    <lineage>
        <taxon>Eukaryota</taxon>
        <taxon>Metazoa</taxon>
        <taxon>Spiralia</taxon>
        <taxon>Lophotrochozoa</taxon>
        <taxon>Mollusca</taxon>
        <taxon>Bivalvia</taxon>
        <taxon>Autobranchia</taxon>
        <taxon>Pteriomorphia</taxon>
        <taxon>Pectinida</taxon>
        <taxon>Pectinoidea</taxon>
        <taxon>Pectinidae</taxon>
        <taxon>Mizuhopecten</taxon>
    </lineage>
</organism>
<dbReference type="PANTHER" id="PTHR35258:SF1">
    <property type="entry name" value="SPERMATOGENESIS-ASSOCIATED PROTEIN 22"/>
    <property type="match status" value="1"/>
</dbReference>
<dbReference type="OrthoDB" id="10028206at2759"/>
<name>A0A210Q6G4_MIZYE</name>
<feature type="compositionally biased region" description="Low complexity" evidence="1">
    <location>
        <begin position="69"/>
        <end position="97"/>
    </location>
</feature>
<comment type="caution">
    <text evidence="2">The sequence shown here is derived from an EMBL/GenBank/DDBJ whole genome shotgun (WGS) entry which is preliminary data.</text>
</comment>
<proteinExistence type="predicted"/>
<feature type="region of interest" description="Disordered" evidence="1">
    <location>
        <begin position="1"/>
        <end position="318"/>
    </location>
</feature>
<accession>A0A210Q6G4</accession>
<feature type="compositionally biased region" description="Polar residues" evidence="1">
    <location>
        <begin position="98"/>
        <end position="117"/>
    </location>
</feature>